<keyword evidence="3" id="KW-1185">Reference proteome</keyword>
<dbReference type="EMBL" id="JBHMQV010000001">
    <property type="protein sequence ID" value="MFC0842375.1"/>
    <property type="molecule type" value="Genomic_DNA"/>
</dbReference>
<dbReference type="RefSeq" id="WP_394316236.1">
    <property type="nucleotide sequence ID" value="NZ_JBHMQV010000001.1"/>
</dbReference>
<evidence type="ECO:0000256" key="1">
    <source>
        <dbReference type="SAM" id="SignalP"/>
    </source>
</evidence>
<protein>
    <recommendedName>
        <fullName evidence="4">Secreted protein</fullName>
    </recommendedName>
</protein>
<organism evidence="2 3">
    <name type="scientific">Streptomyces noboritoensis</name>
    <dbReference type="NCBI Taxonomy" id="67337"/>
    <lineage>
        <taxon>Bacteria</taxon>
        <taxon>Bacillati</taxon>
        <taxon>Actinomycetota</taxon>
        <taxon>Actinomycetes</taxon>
        <taxon>Kitasatosporales</taxon>
        <taxon>Streptomycetaceae</taxon>
        <taxon>Streptomyces</taxon>
    </lineage>
</organism>
<proteinExistence type="predicted"/>
<sequence>MRKKILRALTSIAPAAALVTAMTATPAHAGESGAAGGGYFTACTSLACASLEYYYEPSDFLPGYYNAYMNHIVLTDVVHGDGMWPQLQIKYKNSNSSTWRTLHVHGNDNGEAVLQDNEDLFMVKDVYFLVCSQQNGPCKQLSKVGG</sequence>
<dbReference type="Proteomes" id="UP001589887">
    <property type="component" value="Unassembled WGS sequence"/>
</dbReference>
<reference evidence="2 3" key="1">
    <citation type="submission" date="2024-09" db="EMBL/GenBank/DDBJ databases">
        <authorList>
            <person name="Sun Q."/>
            <person name="Mori K."/>
        </authorList>
    </citation>
    <scope>NUCLEOTIDE SEQUENCE [LARGE SCALE GENOMIC DNA]</scope>
    <source>
        <strain evidence="2 3">JCM 4557</strain>
    </source>
</reference>
<accession>A0ABV6TCZ9</accession>
<feature type="signal peptide" evidence="1">
    <location>
        <begin position="1"/>
        <end position="29"/>
    </location>
</feature>
<keyword evidence="1" id="KW-0732">Signal</keyword>
<evidence type="ECO:0000313" key="2">
    <source>
        <dbReference type="EMBL" id="MFC0842375.1"/>
    </source>
</evidence>
<name>A0ABV6TCZ9_9ACTN</name>
<evidence type="ECO:0000313" key="3">
    <source>
        <dbReference type="Proteomes" id="UP001589887"/>
    </source>
</evidence>
<gene>
    <name evidence="2" type="ORF">ACFH04_01285</name>
</gene>
<feature type="chain" id="PRO_5045572890" description="Secreted protein" evidence="1">
    <location>
        <begin position="30"/>
        <end position="146"/>
    </location>
</feature>
<comment type="caution">
    <text evidence="2">The sequence shown here is derived from an EMBL/GenBank/DDBJ whole genome shotgun (WGS) entry which is preliminary data.</text>
</comment>
<evidence type="ECO:0008006" key="4">
    <source>
        <dbReference type="Google" id="ProtNLM"/>
    </source>
</evidence>